<sequence length="74" mass="7831">MLIAQTLPLPNCLNSCPISATASMISSDAAAAQSVHQPLEAPRLGTMLLCSKRRASRLPRRSGQCAGLARRGAW</sequence>
<evidence type="ECO:0000313" key="1">
    <source>
        <dbReference type="EMBL" id="JAD88519.1"/>
    </source>
</evidence>
<organism evidence="1">
    <name type="scientific">Arundo donax</name>
    <name type="common">Giant reed</name>
    <name type="synonym">Donax arundinaceus</name>
    <dbReference type="NCBI Taxonomy" id="35708"/>
    <lineage>
        <taxon>Eukaryota</taxon>
        <taxon>Viridiplantae</taxon>
        <taxon>Streptophyta</taxon>
        <taxon>Embryophyta</taxon>
        <taxon>Tracheophyta</taxon>
        <taxon>Spermatophyta</taxon>
        <taxon>Magnoliopsida</taxon>
        <taxon>Liliopsida</taxon>
        <taxon>Poales</taxon>
        <taxon>Poaceae</taxon>
        <taxon>PACMAD clade</taxon>
        <taxon>Arundinoideae</taxon>
        <taxon>Arundineae</taxon>
        <taxon>Arundo</taxon>
    </lineage>
</organism>
<dbReference type="EMBL" id="GBRH01209376">
    <property type="protein sequence ID" value="JAD88519.1"/>
    <property type="molecule type" value="Transcribed_RNA"/>
</dbReference>
<reference evidence="1" key="2">
    <citation type="journal article" date="2015" name="Data Brief">
        <title>Shoot transcriptome of the giant reed, Arundo donax.</title>
        <authorList>
            <person name="Barrero R.A."/>
            <person name="Guerrero F.D."/>
            <person name="Moolhuijzen P."/>
            <person name="Goolsby J.A."/>
            <person name="Tidwell J."/>
            <person name="Bellgard S.E."/>
            <person name="Bellgard M.I."/>
        </authorList>
    </citation>
    <scope>NUCLEOTIDE SEQUENCE</scope>
    <source>
        <tissue evidence="1">Shoot tissue taken approximately 20 cm above the soil surface</tissue>
    </source>
</reference>
<accession>A0A0A9DIU7</accession>
<proteinExistence type="predicted"/>
<name>A0A0A9DIU7_ARUDO</name>
<reference evidence="1" key="1">
    <citation type="submission" date="2014-09" db="EMBL/GenBank/DDBJ databases">
        <authorList>
            <person name="Magalhaes I.L.F."/>
            <person name="Oliveira U."/>
            <person name="Santos F.R."/>
            <person name="Vidigal T.H.D.A."/>
            <person name="Brescovit A.D."/>
            <person name="Santos A.J."/>
        </authorList>
    </citation>
    <scope>NUCLEOTIDE SEQUENCE</scope>
    <source>
        <tissue evidence="1">Shoot tissue taken approximately 20 cm above the soil surface</tissue>
    </source>
</reference>
<dbReference type="AlphaFoldDB" id="A0A0A9DIU7"/>
<protein>
    <submittedName>
        <fullName evidence="1">Uncharacterized protein</fullName>
    </submittedName>
</protein>